<organism evidence="1 2">
    <name type="scientific">Scutellospora calospora</name>
    <dbReference type="NCBI Taxonomy" id="85575"/>
    <lineage>
        <taxon>Eukaryota</taxon>
        <taxon>Fungi</taxon>
        <taxon>Fungi incertae sedis</taxon>
        <taxon>Mucoromycota</taxon>
        <taxon>Glomeromycotina</taxon>
        <taxon>Glomeromycetes</taxon>
        <taxon>Diversisporales</taxon>
        <taxon>Gigasporaceae</taxon>
        <taxon>Scutellospora</taxon>
    </lineage>
</organism>
<evidence type="ECO:0000313" key="2">
    <source>
        <dbReference type="Proteomes" id="UP000789860"/>
    </source>
</evidence>
<keyword evidence="2" id="KW-1185">Reference proteome</keyword>
<dbReference type="EMBL" id="CAJVPM010001650">
    <property type="protein sequence ID" value="CAG8470795.1"/>
    <property type="molecule type" value="Genomic_DNA"/>
</dbReference>
<sequence length="221" mass="25383">MPNNRIDLLNAAFSAIMPGFLFIKEEEYNERKNLLIQLDIAFLPVDMYAYHMCTLVGGNVNKIDEEEELSSASKSLKRIMLIKKQIQDKEGILLIQQRIIFAGVQLECERTLSDYCITKRYTLHLVLNIKDSGVVISYLSKDFLDSSFDYGFTNIDNKEVTYTRGGASYKRSCRCQHFALKVIRNYDNGDDGWLDIDTPVSYNGNDKINSKPIAERRILVE</sequence>
<proteinExistence type="predicted"/>
<gene>
    <name evidence="1" type="ORF">SCALOS_LOCUS2017</name>
</gene>
<reference evidence="1" key="1">
    <citation type="submission" date="2021-06" db="EMBL/GenBank/DDBJ databases">
        <authorList>
            <person name="Kallberg Y."/>
            <person name="Tangrot J."/>
            <person name="Rosling A."/>
        </authorList>
    </citation>
    <scope>NUCLEOTIDE SEQUENCE</scope>
    <source>
        <strain evidence="1">AU212A</strain>
    </source>
</reference>
<name>A0ACA9KGT1_9GLOM</name>
<evidence type="ECO:0000313" key="1">
    <source>
        <dbReference type="EMBL" id="CAG8470795.1"/>
    </source>
</evidence>
<protein>
    <submittedName>
        <fullName evidence="1">6999_t:CDS:1</fullName>
    </submittedName>
</protein>
<accession>A0ACA9KGT1</accession>
<dbReference type="Proteomes" id="UP000789860">
    <property type="component" value="Unassembled WGS sequence"/>
</dbReference>
<comment type="caution">
    <text evidence="1">The sequence shown here is derived from an EMBL/GenBank/DDBJ whole genome shotgun (WGS) entry which is preliminary data.</text>
</comment>